<proteinExistence type="predicted"/>
<accession>A0ABP5PXX4</accession>
<gene>
    <name evidence="2" type="ORF">GCM10010104_04380</name>
</gene>
<protein>
    <recommendedName>
        <fullName evidence="4">Replication protein</fullName>
    </recommendedName>
</protein>
<evidence type="ECO:0008006" key="4">
    <source>
        <dbReference type="Google" id="ProtNLM"/>
    </source>
</evidence>
<comment type="caution">
    <text evidence="2">The sequence shown here is derived from an EMBL/GenBank/DDBJ whole genome shotgun (WGS) entry which is preliminary data.</text>
</comment>
<evidence type="ECO:0000313" key="2">
    <source>
        <dbReference type="EMBL" id="GAA2218754.1"/>
    </source>
</evidence>
<reference evidence="3" key="1">
    <citation type="journal article" date="2019" name="Int. J. Syst. Evol. Microbiol.">
        <title>The Global Catalogue of Microorganisms (GCM) 10K type strain sequencing project: providing services to taxonomists for standard genome sequencing and annotation.</title>
        <authorList>
            <consortium name="The Broad Institute Genomics Platform"/>
            <consortium name="The Broad Institute Genome Sequencing Center for Infectious Disease"/>
            <person name="Wu L."/>
            <person name="Ma J."/>
        </authorList>
    </citation>
    <scope>NUCLEOTIDE SEQUENCE [LARGE SCALE GENOMIC DNA]</scope>
    <source>
        <strain evidence="3">JCM 3053</strain>
    </source>
</reference>
<dbReference type="RefSeq" id="WP_234846126.1">
    <property type="nucleotide sequence ID" value="NZ_BAAART010000009.1"/>
</dbReference>
<evidence type="ECO:0000256" key="1">
    <source>
        <dbReference type="SAM" id="MobiDB-lite"/>
    </source>
</evidence>
<sequence>MTTTSPAKRDMHLTPVTGRDARIAILERSVRATVPLRKTFVQANAGKGSRHGPLRRFVTSGDLRGLKAYLLIVAACSDGSKGWSTTHDSAVWARLMDIDMFATPAAARTGAWRTLQRLQKHNLIRCTRPRGSTMITATLLREDGSGEPYDRPTGKTAEDRFLQIPQAFWKKGFDEQIDIPGLAMLLVIAREKPWSSFPAERAREWYGWSADTHLRGLNKLIELDLAERRETYTKAPLSPSGLTMTYQYNLKPIMRPRKPKKQTSSDKSQISSQPSPPGAGKGRR</sequence>
<name>A0ABP5PXX4_9ACTN</name>
<keyword evidence="3" id="KW-1185">Reference proteome</keyword>
<dbReference type="EMBL" id="BAAART010000009">
    <property type="protein sequence ID" value="GAA2218754.1"/>
    <property type="molecule type" value="Genomic_DNA"/>
</dbReference>
<organism evidence="2 3">
    <name type="scientific">Streptomyces indiaensis</name>
    <dbReference type="NCBI Taxonomy" id="284033"/>
    <lineage>
        <taxon>Bacteria</taxon>
        <taxon>Bacillati</taxon>
        <taxon>Actinomycetota</taxon>
        <taxon>Actinomycetes</taxon>
        <taxon>Kitasatosporales</taxon>
        <taxon>Streptomycetaceae</taxon>
        <taxon>Streptomyces</taxon>
    </lineage>
</organism>
<dbReference type="Proteomes" id="UP001501474">
    <property type="component" value="Unassembled WGS sequence"/>
</dbReference>
<feature type="region of interest" description="Disordered" evidence="1">
    <location>
        <begin position="251"/>
        <end position="284"/>
    </location>
</feature>
<evidence type="ECO:0000313" key="3">
    <source>
        <dbReference type="Proteomes" id="UP001501474"/>
    </source>
</evidence>